<dbReference type="AlphaFoldDB" id="A0A916RZV1"/>
<dbReference type="RefSeq" id="WP_188384659.1">
    <property type="nucleotide sequence ID" value="NZ_BMEY01000010.1"/>
</dbReference>
<reference evidence="9" key="1">
    <citation type="journal article" date="2014" name="Int. J. Syst. Evol. Microbiol.">
        <title>Complete genome sequence of Corynebacterium casei LMG S-19264T (=DSM 44701T), isolated from a smear-ripened cheese.</title>
        <authorList>
            <consortium name="US DOE Joint Genome Institute (JGI-PGF)"/>
            <person name="Walter F."/>
            <person name="Albersmeier A."/>
            <person name="Kalinowski J."/>
            <person name="Ruckert C."/>
        </authorList>
    </citation>
    <scope>NUCLEOTIDE SEQUENCE</scope>
    <source>
        <strain evidence="9">CGMCC 1.12408</strain>
    </source>
</reference>
<evidence type="ECO:0000313" key="9">
    <source>
        <dbReference type="EMBL" id="GGA77538.1"/>
    </source>
</evidence>
<keyword evidence="5 6" id="KW-0804">Transcription</keyword>
<feature type="domain" description="RNA polymerase sigma-70 region 2" evidence="7">
    <location>
        <begin position="11"/>
        <end position="74"/>
    </location>
</feature>
<name>A0A916RZV1_9BACI</name>
<evidence type="ECO:0000256" key="5">
    <source>
        <dbReference type="ARBA" id="ARBA00023163"/>
    </source>
</evidence>
<dbReference type="SUPFAM" id="SSF88659">
    <property type="entry name" value="Sigma3 and sigma4 domains of RNA polymerase sigma factors"/>
    <property type="match status" value="1"/>
</dbReference>
<dbReference type="PANTHER" id="PTHR43133">
    <property type="entry name" value="RNA POLYMERASE ECF-TYPE SIGMA FACTO"/>
    <property type="match status" value="1"/>
</dbReference>
<keyword evidence="2 6" id="KW-0805">Transcription regulation</keyword>
<evidence type="ECO:0000259" key="8">
    <source>
        <dbReference type="Pfam" id="PF08281"/>
    </source>
</evidence>
<dbReference type="GO" id="GO:0006352">
    <property type="term" value="P:DNA-templated transcription initiation"/>
    <property type="evidence" value="ECO:0007669"/>
    <property type="project" value="InterPro"/>
</dbReference>
<dbReference type="Gene3D" id="1.10.1740.10">
    <property type="match status" value="1"/>
</dbReference>
<comment type="similarity">
    <text evidence="1 6">Belongs to the sigma-70 factor family. ECF subfamily.</text>
</comment>
<dbReference type="PROSITE" id="PS01063">
    <property type="entry name" value="SIGMA70_ECF"/>
    <property type="match status" value="1"/>
</dbReference>
<evidence type="ECO:0000259" key="7">
    <source>
        <dbReference type="Pfam" id="PF04542"/>
    </source>
</evidence>
<dbReference type="GO" id="GO:0016987">
    <property type="term" value="F:sigma factor activity"/>
    <property type="evidence" value="ECO:0007669"/>
    <property type="project" value="UniProtKB-KW"/>
</dbReference>
<dbReference type="InterPro" id="IPR000838">
    <property type="entry name" value="RNA_pol_sigma70_ECF_CS"/>
</dbReference>
<dbReference type="Gene3D" id="1.10.10.10">
    <property type="entry name" value="Winged helix-like DNA-binding domain superfamily/Winged helix DNA-binding domain"/>
    <property type="match status" value="1"/>
</dbReference>
<organism evidence="9 10">
    <name type="scientific">Ornithinibacillus halotolerans</name>
    <dbReference type="NCBI Taxonomy" id="1274357"/>
    <lineage>
        <taxon>Bacteria</taxon>
        <taxon>Bacillati</taxon>
        <taxon>Bacillota</taxon>
        <taxon>Bacilli</taxon>
        <taxon>Bacillales</taxon>
        <taxon>Bacillaceae</taxon>
        <taxon>Ornithinibacillus</taxon>
    </lineage>
</organism>
<dbReference type="InterPro" id="IPR013324">
    <property type="entry name" value="RNA_pol_sigma_r3/r4-like"/>
</dbReference>
<dbReference type="SUPFAM" id="SSF88946">
    <property type="entry name" value="Sigma2 domain of RNA polymerase sigma factors"/>
    <property type="match status" value="1"/>
</dbReference>
<evidence type="ECO:0000313" key="10">
    <source>
        <dbReference type="Proteomes" id="UP000613512"/>
    </source>
</evidence>
<sequence length="180" mass="21147">MSHNEIVADWFERYGNDIYHFLIYRVGPNEAEDLLQEVFIKALKGFHGFKKDSSPKTWLFTIARNLAIDESRKRMSKKRADTVPLDITNEPKTDTSPETILDFNEDTKQIYECIQLLKPKYQEVIILRGIKELSVQETASILKWSESKVKSTHHRAKKALQEELRRCFPYEEKRASRSAR</sequence>
<keyword evidence="4 6" id="KW-0238">DNA-binding</keyword>
<dbReference type="InterPro" id="IPR013325">
    <property type="entry name" value="RNA_pol_sigma_r2"/>
</dbReference>
<evidence type="ECO:0000256" key="1">
    <source>
        <dbReference type="ARBA" id="ARBA00010641"/>
    </source>
</evidence>
<dbReference type="InterPro" id="IPR007627">
    <property type="entry name" value="RNA_pol_sigma70_r2"/>
</dbReference>
<gene>
    <name evidence="9" type="primary">sigX</name>
    <name evidence="9" type="ORF">GCM10008025_21400</name>
</gene>
<evidence type="ECO:0000256" key="3">
    <source>
        <dbReference type="ARBA" id="ARBA00023082"/>
    </source>
</evidence>
<dbReference type="InterPro" id="IPR014284">
    <property type="entry name" value="RNA_pol_sigma-70_dom"/>
</dbReference>
<dbReference type="Pfam" id="PF08281">
    <property type="entry name" value="Sigma70_r4_2"/>
    <property type="match status" value="1"/>
</dbReference>
<dbReference type="CDD" id="cd06171">
    <property type="entry name" value="Sigma70_r4"/>
    <property type="match status" value="1"/>
</dbReference>
<evidence type="ECO:0000256" key="6">
    <source>
        <dbReference type="RuleBase" id="RU000716"/>
    </source>
</evidence>
<dbReference type="Proteomes" id="UP000613512">
    <property type="component" value="Unassembled WGS sequence"/>
</dbReference>
<keyword evidence="10" id="KW-1185">Reference proteome</keyword>
<dbReference type="InterPro" id="IPR039425">
    <property type="entry name" value="RNA_pol_sigma-70-like"/>
</dbReference>
<comment type="caution">
    <text evidence="9">The sequence shown here is derived from an EMBL/GenBank/DDBJ whole genome shotgun (WGS) entry which is preliminary data.</text>
</comment>
<proteinExistence type="inferred from homology"/>
<evidence type="ECO:0000256" key="4">
    <source>
        <dbReference type="ARBA" id="ARBA00023125"/>
    </source>
</evidence>
<dbReference type="Pfam" id="PF04542">
    <property type="entry name" value="Sigma70_r2"/>
    <property type="match status" value="1"/>
</dbReference>
<dbReference type="PANTHER" id="PTHR43133:SF60">
    <property type="entry name" value="RNA POLYMERASE SIGMA FACTOR SIGV"/>
    <property type="match status" value="1"/>
</dbReference>
<dbReference type="EMBL" id="BMEY01000010">
    <property type="protein sequence ID" value="GGA77538.1"/>
    <property type="molecule type" value="Genomic_DNA"/>
</dbReference>
<feature type="domain" description="RNA polymerase sigma factor 70 region 4 type 2" evidence="8">
    <location>
        <begin position="109"/>
        <end position="160"/>
    </location>
</feature>
<dbReference type="GO" id="GO:0006950">
    <property type="term" value="P:response to stress"/>
    <property type="evidence" value="ECO:0007669"/>
    <property type="project" value="UniProtKB-ARBA"/>
</dbReference>
<keyword evidence="3 6" id="KW-0731">Sigma factor</keyword>
<reference evidence="9" key="2">
    <citation type="submission" date="2020-09" db="EMBL/GenBank/DDBJ databases">
        <authorList>
            <person name="Sun Q."/>
            <person name="Zhou Y."/>
        </authorList>
    </citation>
    <scope>NUCLEOTIDE SEQUENCE</scope>
    <source>
        <strain evidence="9">CGMCC 1.12408</strain>
    </source>
</reference>
<dbReference type="NCBIfam" id="TIGR02937">
    <property type="entry name" value="sigma70-ECF"/>
    <property type="match status" value="1"/>
</dbReference>
<evidence type="ECO:0000256" key="2">
    <source>
        <dbReference type="ARBA" id="ARBA00023015"/>
    </source>
</evidence>
<dbReference type="InterPro" id="IPR013249">
    <property type="entry name" value="RNA_pol_sigma70_r4_t2"/>
</dbReference>
<dbReference type="InterPro" id="IPR036388">
    <property type="entry name" value="WH-like_DNA-bd_sf"/>
</dbReference>
<protein>
    <recommendedName>
        <fullName evidence="6">RNA polymerase sigma factor</fullName>
    </recommendedName>
</protein>
<accession>A0A916RZV1</accession>
<dbReference type="GO" id="GO:0003677">
    <property type="term" value="F:DNA binding"/>
    <property type="evidence" value="ECO:0007669"/>
    <property type="project" value="UniProtKB-KW"/>
</dbReference>